<gene>
    <name evidence="1" type="ORF">SAMN05216178_3210</name>
</gene>
<accession>A0A1H4P9D4</accession>
<reference evidence="2" key="1">
    <citation type="submission" date="2016-10" db="EMBL/GenBank/DDBJ databases">
        <authorList>
            <person name="Varghese N."/>
            <person name="Submissions S."/>
        </authorList>
    </citation>
    <scope>NUCLEOTIDE SEQUENCE [LARGE SCALE GENOMIC DNA]</scope>
    <source>
        <strain evidence="2">DSM 9751</strain>
    </source>
</reference>
<protein>
    <submittedName>
        <fullName evidence="1">Uncharacterized protein</fullName>
    </submittedName>
</protein>
<sequence>MPAPMRTLAPLFWSPDLGIDYAAPSLSLDQLLPKVGQTASAYFERLDHILPGETLQLIWCPPVSDLNGWSEQPSEIAQSHLLRVRIDGPAPMPPAPLLDIHQGQQRYRFQVLSCTPLLAFLQTQPLDPAAWQLARIGDEHGNTNLNWDAPRWCARAQVQGLTYLVAGDGHEGHMQMLLEVGEQQWVGLLSVYLSPGGNDYDLGRRVLEGAELRSIRQALAKARPLSDSQDAYLER</sequence>
<evidence type="ECO:0000313" key="1">
    <source>
        <dbReference type="EMBL" id="SEC04019.1"/>
    </source>
</evidence>
<name>A0A1H4P9D4_9PSED</name>
<organism evidence="1 2">
    <name type="scientific">Pseudomonas saponiphila</name>
    <dbReference type="NCBI Taxonomy" id="556534"/>
    <lineage>
        <taxon>Bacteria</taxon>
        <taxon>Pseudomonadati</taxon>
        <taxon>Pseudomonadota</taxon>
        <taxon>Gammaproteobacteria</taxon>
        <taxon>Pseudomonadales</taxon>
        <taxon>Pseudomonadaceae</taxon>
        <taxon>Pseudomonas</taxon>
    </lineage>
</organism>
<dbReference type="AlphaFoldDB" id="A0A1H4P9D4"/>
<dbReference type="Proteomes" id="UP000198982">
    <property type="component" value="Unassembled WGS sequence"/>
</dbReference>
<keyword evidence="2" id="KW-1185">Reference proteome</keyword>
<evidence type="ECO:0000313" key="2">
    <source>
        <dbReference type="Proteomes" id="UP000198982"/>
    </source>
</evidence>
<dbReference type="EMBL" id="FNTJ01000001">
    <property type="protein sequence ID" value="SEC04019.1"/>
    <property type="molecule type" value="Genomic_DNA"/>
</dbReference>
<proteinExistence type="predicted"/>